<dbReference type="Proteomes" id="UP000236291">
    <property type="component" value="Unassembled WGS sequence"/>
</dbReference>
<evidence type="ECO:0000313" key="2">
    <source>
        <dbReference type="Proteomes" id="UP000236291"/>
    </source>
</evidence>
<organism evidence="1 2">
    <name type="scientific">Trifolium pratense</name>
    <name type="common">Red clover</name>
    <dbReference type="NCBI Taxonomy" id="57577"/>
    <lineage>
        <taxon>Eukaryota</taxon>
        <taxon>Viridiplantae</taxon>
        <taxon>Streptophyta</taxon>
        <taxon>Embryophyta</taxon>
        <taxon>Tracheophyta</taxon>
        <taxon>Spermatophyta</taxon>
        <taxon>Magnoliopsida</taxon>
        <taxon>eudicotyledons</taxon>
        <taxon>Gunneridae</taxon>
        <taxon>Pentapetalae</taxon>
        <taxon>rosids</taxon>
        <taxon>fabids</taxon>
        <taxon>Fabales</taxon>
        <taxon>Fabaceae</taxon>
        <taxon>Papilionoideae</taxon>
        <taxon>50 kb inversion clade</taxon>
        <taxon>NPAAA clade</taxon>
        <taxon>Hologalegina</taxon>
        <taxon>IRL clade</taxon>
        <taxon>Trifolieae</taxon>
        <taxon>Trifolium</taxon>
    </lineage>
</organism>
<dbReference type="AlphaFoldDB" id="A0A2K3JUR3"/>
<evidence type="ECO:0000313" key="1">
    <source>
        <dbReference type="EMBL" id="PNX57774.1"/>
    </source>
</evidence>
<dbReference type="EMBL" id="ASHM01124959">
    <property type="protein sequence ID" value="PNX57774.1"/>
    <property type="molecule type" value="Genomic_DNA"/>
</dbReference>
<proteinExistence type="predicted"/>
<accession>A0A2K3JUR3</accession>
<protein>
    <submittedName>
        <fullName evidence="1">Uncharacterized protein</fullName>
    </submittedName>
</protein>
<reference evidence="1 2" key="1">
    <citation type="journal article" date="2014" name="Am. J. Bot.">
        <title>Genome assembly and annotation for red clover (Trifolium pratense; Fabaceae).</title>
        <authorList>
            <person name="Istvanek J."/>
            <person name="Jaros M."/>
            <person name="Krenek A."/>
            <person name="Repkova J."/>
        </authorList>
    </citation>
    <scope>NUCLEOTIDE SEQUENCE [LARGE SCALE GENOMIC DNA]</scope>
    <source>
        <strain evidence="2">cv. Tatra</strain>
        <tissue evidence="1">Young leaves</tissue>
    </source>
</reference>
<comment type="caution">
    <text evidence="1">The sequence shown here is derived from an EMBL/GenBank/DDBJ whole genome shotgun (WGS) entry which is preliminary data.</text>
</comment>
<reference evidence="1 2" key="2">
    <citation type="journal article" date="2017" name="Front. Plant Sci.">
        <title>Gene Classification and Mining of Molecular Markers Useful in Red Clover (Trifolium pratense) Breeding.</title>
        <authorList>
            <person name="Istvanek J."/>
            <person name="Dluhosova J."/>
            <person name="Dluhos P."/>
            <person name="Patkova L."/>
            <person name="Nedelnik J."/>
            <person name="Repkova J."/>
        </authorList>
    </citation>
    <scope>NUCLEOTIDE SEQUENCE [LARGE SCALE GENOMIC DNA]</scope>
    <source>
        <strain evidence="2">cv. Tatra</strain>
        <tissue evidence="1">Young leaves</tissue>
    </source>
</reference>
<gene>
    <name evidence="1" type="ORF">L195_g058861</name>
</gene>
<name>A0A2K3JUR3_TRIPR</name>
<sequence length="62" mass="7053">MFPEAIEKVTLSTLVGKVHKKSGSSSTVMDLKMIGWASWVWMFVKGLEWKVDQGLLSKNWIL</sequence>